<feature type="region of interest" description="Disordered" evidence="2">
    <location>
        <begin position="232"/>
        <end position="258"/>
    </location>
</feature>
<dbReference type="Pfam" id="PF00008">
    <property type="entry name" value="EGF"/>
    <property type="match status" value="1"/>
</dbReference>
<reference evidence="6" key="1">
    <citation type="submission" date="2021-01" db="EMBL/GenBank/DDBJ databases">
        <authorList>
            <person name="Corre E."/>
            <person name="Pelletier E."/>
            <person name="Niang G."/>
            <person name="Scheremetjew M."/>
            <person name="Finn R."/>
            <person name="Kale V."/>
            <person name="Holt S."/>
            <person name="Cochrane G."/>
            <person name="Meng A."/>
            <person name="Brown T."/>
            <person name="Cohen L."/>
        </authorList>
    </citation>
    <scope>NUCLEOTIDE SEQUENCE</scope>
    <source>
        <strain evidence="6">SM1012Den-03</strain>
    </source>
</reference>
<evidence type="ECO:0000313" key="5">
    <source>
        <dbReference type="EMBL" id="CAD9633125.1"/>
    </source>
</evidence>
<proteinExistence type="predicted"/>
<dbReference type="SMART" id="SM00181">
    <property type="entry name" value="EGF"/>
    <property type="match status" value="2"/>
</dbReference>
<evidence type="ECO:0000313" key="6">
    <source>
        <dbReference type="EMBL" id="CAD9633130.1"/>
    </source>
</evidence>
<protein>
    <recommendedName>
        <fullName evidence="4">EGF-like domain-containing protein</fullName>
    </recommendedName>
</protein>
<feature type="transmembrane region" description="Helical" evidence="3">
    <location>
        <begin position="142"/>
        <end position="165"/>
    </location>
</feature>
<comment type="caution">
    <text evidence="1">Lacks conserved residue(s) required for the propagation of feature annotation.</text>
</comment>
<keyword evidence="1" id="KW-1015">Disulfide bond</keyword>
<feature type="region of interest" description="Disordered" evidence="2">
    <location>
        <begin position="178"/>
        <end position="213"/>
    </location>
</feature>
<evidence type="ECO:0000256" key="3">
    <source>
        <dbReference type="SAM" id="Phobius"/>
    </source>
</evidence>
<dbReference type="PROSITE" id="PS50026">
    <property type="entry name" value="EGF_3"/>
    <property type="match status" value="2"/>
</dbReference>
<dbReference type="InterPro" id="IPR000742">
    <property type="entry name" value="EGF"/>
</dbReference>
<dbReference type="EMBL" id="HBGZ01033858">
    <property type="protein sequence ID" value="CAD9633125.1"/>
    <property type="molecule type" value="Transcribed_RNA"/>
</dbReference>
<evidence type="ECO:0000259" key="4">
    <source>
        <dbReference type="PROSITE" id="PS50026"/>
    </source>
</evidence>
<sequence>MTRSLTWDESTLNECDDGTICENRSTCVRHPYKEGKYICNCLAASNDIFFAGLYCEHKATDYCGKLGNDNPTFCTNNGTCRKSVGKNEEHVACQCPSGYVGDYCQFVEGSKPSDWQLNHFMNPVLMGMGNTVHSSGGLTDGAIAGISVGTVLAAMIVVTLGFMWCGRMNTAWSRNEKEMDTGDANGGTRGSFVGGKNLRKSKRNSTGAFAVTPDTLDADGGVLTDALEEKDEMEEVDLDELPNSLELVEETVSSGELA</sequence>
<keyword evidence="1" id="KW-0245">EGF-like domain</keyword>
<dbReference type="Gene3D" id="2.10.25.10">
    <property type="entry name" value="Laminin"/>
    <property type="match status" value="1"/>
</dbReference>
<dbReference type="AlphaFoldDB" id="A0A6U3ZRH3"/>
<dbReference type="PROSITE" id="PS00022">
    <property type="entry name" value="EGF_1"/>
    <property type="match status" value="1"/>
</dbReference>
<keyword evidence="3" id="KW-0812">Transmembrane</keyword>
<name>A0A6U3ZRH3_9STRA</name>
<keyword evidence="3" id="KW-1133">Transmembrane helix</keyword>
<accession>A0A6U3ZRH3</accession>
<keyword evidence="3" id="KW-0472">Membrane</keyword>
<feature type="disulfide bond" evidence="1">
    <location>
        <begin position="95"/>
        <end position="104"/>
    </location>
</feature>
<evidence type="ECO:0000256" key="2">
    <source>
        <dbReference type="SAM" id="MobiDB-lite"/>
    </source>
</evidence>
<organism evidence="6">
    <name type="scientific">Skeletonema marinoi</name>
    <dbReference type="NCBI Taxonomy" id="267567"/>
    <lineage>
        <taxon>Eukaryota</taxon>
        <taxon>Sar</taxon>
        <taxon>Stramenopiles</taxon>
        <taxon>Ochrophyta</taxon>
        <taxon>Bacillariophyta</taxon>
        <taxon>Coscinodiscophyceae</taxon>
        <taxon>Thalassiosirophycidae</taxon>
        <taxon>Thalassiosirales</taxon>
        <taxon>Skeletonemataceae</taxon>
        <taxon>Skeletonema</taxon>
        <taxon>Skeletonema marinoi-dohrnii complex</taxon>
    </lineage>
</organism>
<feature type="compositionally biased region" description="Gly residues" evidence="2">
    <location>
        <begin position="184"/>
        <end position="193"/>
    </location>
</feature>
<dbReference type="EMBL" id="HBGZ01033860">
    <property type="protein sequence ID" value="CAD9633130.1"/>
    <property type="molecule type" value="Transcribed_RNA"/>
</dbReference>
<feature type="domain" description="EGF-like" evidence="4">
    <location>
        <begin position="11"/>
        <end position="56"/>
    </location>
</feature>
<gene>
    <name evidence="5" type="ORF">SMAR0320_LOCUS24282</name>
    <name evidence="6" type="ORF">SMAR0320_LOCUS24284</name>
</gene>
<dbReference type="SUPFAM" id="SSF57196">
    <property type="entry name" value="EGF/Laminin"/>
    <property type="match status" value="1"/>
</dbReference>
<dbReference type="PROSITE" id="PS01186">
    <property type="entry name" value="EGF_2"/>
    <property type="match status" value="1"/>
</dbReference>
<evidence type="ECO:0000256" key="1">
    <source>
        <dbReference type="PROSITE-ProRule" id="PRU00076"/>
    </source>
</evidence>
<feature type="domain" description="EGF-like" evidence="4">
    <location>
        <begin position="59"/>
        <end position="105"/>
    </location>
</feature>